<sequence length="289" mass="32267">MLDAHCRACCQVRTSIGPIGYTAKLVCYLPRFRQLNHLMNVALFVPCYIDQFFPDVAIATLELLERQGVQVHFPKNQTCCGQPMANTGCEADTAPVARQFVEIFSGYDAVVCPSGSCTSMIRNHYNQFFASDDENFIKLRDSTYELCEFLVDKLNVRKIDGQFNHRVSIHSSCHGLRELRLAGCSEQMVPRENKLRILLESLGGVEILPLTRTDECCGFGGTFAVTERETSVAMGVDRIQDHVGAGSEVMIAGDMSCLMHMQGLIRRRKFPLQVMHIAEVLAGRPLKAL</sequence>
<dbReference type="EMBL" id="SJPM01000003">
    <property type="protein sequence ID" value="TWT98881.1"/>
    <property type="molecule type" value="Genomic_DNA"/>
</dbReference>
<reference evidence="2 3" key="1">
    <citation type="submission" date="2019-02" db="EMBL/GenBank/DDBJ databases">
        <title>Deep-cultivation of Planctomycetes and their phenomic and genomic characterization uncovers novel biology.</title>
        <authorList>
            <person name="Wiegand S."/>
            <person name="Jogler M."/>
            <person name="Boedeker C."/>
            <person name="Pinto D."/>
            <person name="Vollmers J."/>
            <person name="Rivas-Marin E."/>
            <person name="Kohn T."/>
            <person name="Peeters S.H."/>
            <person name="Heuer A."/>
            <person name="Rast P."/>
            <person name="Oberbeckmann S."/>
            <person name="Bunk B."/>
            <person name="Jeske O."/>
            <person name="Meyerdierks A."/>
            <person name="Storesund J.E."/>
            <person name="Kallscheuer N."/>
            <person name="Luecker S."/>
            <person name="Lage O.M."/>
            <person name="Pohl T."/>
            <person name="Merkel B.J."/>
            <person name="Hornburger P."/>
            <person name="Mueller R.-W."/>
            <person name="Bruemmer F."/>
            <person name="Labrenz M."/>
            <person name="Spormann A.M."/>
            <person name="Op Den Camp H."/>
            <person name="Overmann J."/>
            <person name="Amann R."/>
            <person name="Jetten M.S.M."/>
            <person name="Mascher T."/>
            <person name="Medema M.H."/>
            <person name="Devos D.P."/>
            <person name="Kaster A.-K."/>
            <person name="Ovreas L."/>
            <person name="Rohde M."/>
            <person name="Galperin M.Y."/>
            <person name="Jogler C."/>
        </authorList>
    </citation>
    <scope>NUCLEOTIDE SEQUENCE [LARGE SCALE GENOMIC DNA]</scope>
    <source>
        <strain evidence="2 3">Pla100</strain>
    </source>
</reference>
<organism evidence="2 3">
    <name type="scientific">Neorhodopirellula pilleata</name>
    <dbReference type="NCBI Taxonomy" id="2714738"/>
    <lineage>
        <taxon>Bacteria</taxon>
        <taxon>Pseudomonadati</taxon>
        <taxon>Planctomycetota</taxon>
        <taxon>Planctomycetia</taxon>
        <taxon>Pirellulales</taxon>
        <taxon>Pirellulaceae</taxon>
        <taxon>Neorhodopirellula</taxon>
    </lineage>
</organism>
<evidence type="ECO:0000259" key="1">
    <source>
        <dbReference type="Pfam" id="PF02754"/>
    </source>
</evidence>
<name>A0A5C6AIJ1_9BACT</name>
<accession>A0A5C6AIJ1</accession>
<keyword evidence="3" id="KW-1185">Reference proteome</keyword>
<feature type="domain" description="Cysteine-rich" evidence="1">
    <location>
        <begin position="167"/>
        <end position="262"/>
    </location>
</feature>
<dbReference type="GO" id="GO:0016491">
    <property type="term" value="F:oxidoreductase activity"/>
    <property type="evidence" value="ECO:0007669"/>
    <property type="project" value="UniProtKB-ARBA"/>
</dbReference>
<dbReference type="GO" id="GO:0005829">
    <property type="term" value="C:cytosol"/>
    <property type="evidence" value="ECO:0007669"/>
    <property type="project" value="TreeGrafter"/>
</dbReference>
<dbReference type="AlphaFoldDB" id="A0A5C6AIJ1"/>
<dbReference type="Proteomes" id="UP000316213">
    <property type="component" value="Unassembled WGS sequence"/>
</dbReference>
<protein>
    <submittedName>
        <fullName evidence="2">Lactate utilization protein A</fullName>
    </submittedName>
</protein>
<evidence type="ECO:0000313" key="2">
    <source>
        <dbReference type="EMBL" id="TWT98881.1"/>
    </source>
</evidence>
<dbReference type="Pfam" id="PF02754">
    <property type="entry name" value="CCG"/>
    <property type="match status" value="2"/>
</dbReference>
<dbReference type="InterPro" id="IPR004017">
    <property type="entry name" value="Cys_rich_dom"/>
</dbReference>
<gene>
    <name evidence="2" type="primary">lutA</name>
    <name evidence="2" type="ORF">Pla100_20470</name>
</gene>
<feature type="domain" description="Cysteine-rich" evidence="1">
    <location>
        <begin position="41"/>
        <end position="122"/>
    </location>
</feature>
<proteinExistence type="predicted"/>
<evidence type="ECO:0000313" key="3">
    <source>
        <dbReference type="Proteomes" id="UP000316213"/>
    </source>
</evidence>
<dbReference type="PANTHER" id="PTHR30296:SF0">
    <property type="entry name" value="LACTATE UTILIZATION PROTEIN A"/>
    <property type="match status" value="1"/>
</dbReference>
<dbReference type="PANTHER" id="PTHR30296">
    <property type="entry name" value="UNCHARACTERIZED PROTEIN YKGE"/>
    <property type="match status" value="1"/>
</dbReference>
<comment type="caution">
    <text evidence="2">The sequence shown here is derived from an EMBL/GenBank/DDBJ whole genome shotgun (WGS) entry which is preliminary data.</text>
</comment>